<keyword evidence="5" id="KW-1185">Reference proteome</keyword>
<sequence length="36" mass="4076">MEEFLIFYAPFIVVILSIAVGFWVGKMDGPVTKNDK</sequence>
<dbReference type="EMBL" id="UGNP01000001">
    <property type="protein sequence ID" value="STX10751.1"/>
    <property type="molecule type" value="Genomic_DNA"/>
</dbReference>
<gene>
    <name evidence="3" type="ORF">DFR61_1666</name>
    <name evidence="2" type="ORF">NCTC10597_02524</name>
</gene>
<proteinExistence type="predicted"/>
<organism evidence="2 4">
    <name type="scientific">Kurthia zopfii</name>
    <dbReference type="NCBI Taxonomy" id="1650"/>
    <lineage>
        <taxon>Bacteria</taxon>
        <taxon>Bacillati</taxon>
        <taxon>Bacillota</taxon>
        <taxon>Bacilli</taxon>
        <taxon>Bacillales</taxon>
        <taxon>Caryophanaceae</taxon>
        <taxon>Kurthia</taxon>
    </lineage>
</organism>
<reference evidence="3 5" key="2">
    <citation type="submission" date="2019-03" db="EMBL/GenBank/DDBJ databases">
        <title>Genomic Encyclopedia of Type Strains, Phase IV (KMG-IV): sequencing the most valuable type-strain genomes for metagenomic binning, comparative biology and taxonomic classification.</title>
        <authorList>
            <person name="Goeker M."/>
        </authorList>
    </citation>
    <scope>NUCLEOTIDE SEQUENCE [LARGE SCALE GENOMIC DNA]</scope>
    <source>
        <strain evidence="3 5">DSM 20580</strain>
    </source>
</reference>
<evidence type="ECO:0000256" key="1">
    <source>
        <dbReference type="SAM" id="Phobius"/>
    </source>
</evidence>
<feature type="transmembrane region" description="Helical" evidence="1">
    <location>
        <begin position="6"/>
        <end position="24"/>
    </location>
</feature>
<reference evidence="2 4" key="1">
    <citation type="submission" date="2018-06" db="EMBL/GenBank/DDBJ databases">
        <authorList>
            <consortium name="Pathogen Informatics"/>
            <person name="Doyle S."/>
        </authorList>
    </citation>
    <scope>NUCLEOTIDE SEQUENCE [LARGE SCALE GENOMIC DNA]</scope>
    <source>
        <strain evidence="2 4">NCTC10597</strain>
    </source>
</reference>
<evidence type="ECO:0000313" key="3">
    <source>
        <dbReference type="EMBL" id="TDR32234.1"/>
    </source>
</evidence>
<protein>
    <submittedName>
        <fullName evidence="2">Uncharacterized protein</fullName>
    </submittedName>
</protein>
<dbReference type="InterPro" id="IPR054381">
    <property type="entry name" value="CydS"/>
</dbReference>
<keyword evidence="1" id="KW-1133">Transmembrane helix</keyword>
<evidence type="ECO:0000313" key="4">
    <source>
        <dbReference type="Proteomes" id="UP000254330"/>
    </source>
</evidence>
<dbReference type="EMBL" id="SNZG01000066">
    <property type="protein sequence ID" value="TDR32234.1"/>
    <property type="molecule type" value="Genomic_DNA"/>
</dbReference>
<dbReference type="Proteomes" id="UP000254330">
    <property type="component" value="Unassembled WGS sequence"/>
</dbReference>
<evidence type="ECO:0000313" key="2">
    <source>
        <dbReference type="EMBL" id="STX10751.1"/>
    </source>
</evidence>
<keyword evidence="1" id="KW-0812">Transmembrane</keyword>
<comment type="caution">
    <text evidence="2">The sequence shown here is derived from an EMBL/GenBank/DDBJ whole genome shotgun (WGS) entry which is preliminary data.</text>
</comment>
<evidence type="ECO:0000313" key="5">
    <source>
        <dbReference type="Proteomes" id="UP000294641"/>
    </source>
</evidence>
<accession>A0A8B4QDB8</accession>
<dbReference type="Proteomes" id="UP000294641">
    <property type="component" value="Unassembled WGS sequence"/>
</dbReference>
<dbReference type="Pfam" id="PF22282">
    <property type="entry name" value="CydS"/>
    <property type="match status" value="1"/>
</dbReference>
<dbReference type="AlphaFoldDB" id="A0A8B4QDB8"/>
<keyword evidence="1" id="KW-0472">Membrane</keyword>
<name>A0A8B4QDB8_9BACL</name>
<dbReference type="RefSeq" id="WP_373863451.1">
    <property type="nucleotide sequence ID" value="NZ_BJUE01000099.1"/>
</dbReference>